<feature type="domain" description="HTH cro/C1-type" evidence="10">
    <location>
        <begin position="175"/>
        <end position="194"/>
    </location>
</feature>
<comment type="catalytic activity">
    <reaction evidence="1">
        <text>beta-D-fructose 1,6-bisphosphate + H2O = beta-D-fructose 6-phosphate + phosphate</text>
        <dbReference type="Rhea" id="RHEA:11064"/>
        <dbReference type="ChEBI" id="CHEBI:15377"/>
        <dbReference type="ChEBI" id="CHEBI:32966"/>
        <dbReference type="ChEBI" id="CHEBI:43474"/>
        <dbReference type="ChEBI" id="CHEBI:57634"/>
        <dbReference type="EC" id="3.1.3.11"/>
    </reaction>
</comment>
<evidence type="ECO:0000256" key="2">
    <source>
        <dbReference type="ARBA" id="ARBA00004742"/>
    </source>
</evidence>
<organism evidence="11 12">
    <name type="scientific">Rathayibacter festucae DSM 15932</name>
    <dbReference type="NCBI Taxonomy" id="1328866"/>
    <lineage>
        <taxon>Bacteria</taxon>
        <taxon>Bacillati</taxon>
        <taxon>Actinomycetota</taxon>
        <taxon>Actinomycetes</taxon>
        <taxon>Micrococcales</taxon>
        <taxon>Microbacteriaceae</taxon>
        <taxon>Rathayibacter</taxon>
    </lineage>
</organism>
<evidence type="ECO:0000256" key="8">
    <source>
        <dbReference type="PIRNR" id="PIRNR004532"/>
    </source>
</evidence>
<dbReference type="KEGG" id="rfs:C1I64_12255"/>
<dbReference type="PIRSF" id="PIRSF004532">
    <property type="entry name" value="GlpX"/>
    <property type="match status" value="1"/>
</dbReference>
<dbReference type="GO" id="GO:0006071">
    <property type="term" value="P:glycerol metabolic process"/>
    <property type="evidence" value="ECO:0007669"/>
    <property type="project" value="InterPro"/>
</dbReference>
<dbReference type="GO" id="GO:0030388">
    <property type="term" value="P:fructose 1,6-bisphosphate metabolic process"/>
    <property type="evidence" value="ECO:0007669"/>
    <property type="project" value="TreeGrafter"/>
</dbReference>
<dbReference type="PROSITE" id="PS50943">
    <property type="entry name" value="HTH_CROC1"/>
    <property type="match status" value="1"/>
</dbReference>
<evidence type="ECO:0000256" key="4">
    <source>
        <dbReference type="ARBA" id="ARBA00022723"/>
    </source>
</evidence>
<feature type="binding site" evidence="9">
    <location>
        <position position="121"/>
    </location>
    <ligand>
        <name>Mn(2+)</name>
        <dbReference type="ChEBI" id="CHEBI:29035"/>
        <label>2</label>
    </ligand>
</feature>
<comment type="similarity">
    <text evidence="3 8">Belongs to the FBPase class 2 family.</text>
</comment>
<keyword evidence="5 11" id="KW-0378">Hydrolase</keyword>
<feature type="binding site" evidence="9">
    <location>
        <position position="69"/>
    </location>
    <ligand>
        <name>Mn(2+)</name>
        <dbReference type="ChEBI" id="CHEBI:29035"/>
        <label>1</label>
    </ligand>
</feature>
<dbReference type="UniPathway" id="UPA00138"/>
<dbReference type="AlphaFoldDB" id="A0A3Q9V0S8"/>
<sequence length="309" mass="31328">MGAVLRRPAHARAPGPHRDLAAGARVSDVRLIASPSYSPELREAVAASVRAAAEAARGWYGRGDKLAADAASVAAMRAVLAEAPFAGVVVIGEGEKDDAPMLANGERLGRAHSPSCDVAVDPLDGTRLTAEGIPGSVCVIALAPRGTMLDPRDVFYMDKLVCSGAGAGVVGLDLPPAENARRLADALGKPVSELVVAVLDKPRHAGLIAALREAGVALSLRGEGDVSVAIEAADPSGSVDLVLGIGGTPEGVVAACAVRALGGVMEGRLAPQTDLERSNALAAGHDLTRLLTLDDLISSPDVLFAGCEV</sequence>
<dbReference type="GO" id="GO:0042132">
    <property type="term" value="F:fructose 1,6-bisphosphate 1-phosphatase activity"/>
    <property type="evidence" value="ECO:0007669"/>
    <property type="project" value="UniProtKB-EC"/>
</dbReference>
<comment type="cofactor">
    <cofactor evidence="9">
        <name>Mn(2+)</name>
        <dbReference type="ChEBI" id="CHEBI:29035"/>
    </cofactor>
</comment>
<keyword evidence="7 8" id="KW-0119">Carbohydrate metabolism</keyword>
<evidence type="ECO:0000256" key="5">
    <source>
        <dbReference type="ARBA" id="ARBA00022801"/>
    </source>
</evidence>
<keyword evidence="6 9" id="KW-0464">Manganese</keyword>
<dbReference type="GO" id="GO:0006094">
    <property type="term" value="P:gluconeogenesis"/>
    <property type="evidence" value="ECO:0007669"/>
    <property type="project" value="UniProtKB-UniPathway"/>
</dbReference>
<dbReference type="PANTHER" id="PTHR30447:SF0">
    <property type="entry name" value="FRUCTOSE-1,6-BISPHOSPHATASE 1 CLASS 2-RELATED"/>
    <property type="match status" value="1"/>
</dbReference>
<accession>A0A3Q9V0S8</accession>
<evidence type="ECO:0000256" key="1">
    <source>
        <dbReference type="ARBA" id="ARBA00001273"/>
    </source>
</evidence>
<reference evidence="11 12" key="1">
    <citation type="submission" date="2018-03" db="EMBL/GenBank/DDBJ databases">
        <title>Bacteriophage NCPPB3778 and a type I-E CRISPR drive the evolution of the US Biological Select Agent, Rathayibacter toxicus.</title>
        <authorList>
            <person name="Davis E.W.II."/>
            <person name="Tabima J.F."/>
            <person name="Weisberg A.J."/>
            <person name="Dantas Lopes L."/>
            <person name="Wiseman M.S."/>
            <person name="Wiseman M.S."/>
            <person name="Pupko T."/>
            <person name="Belcher M.S."/>
            <person name="Sechler A.J."/>
            <person name="Tancos M.A."/>
            <person name="Schroeder B.K."/>
            <person name="Murray T.D."/>
            <person name="Luster D.G."/>
            <person name="Schneider W.L."/>
            <person name="Rogers E."/>
            <person name="Andreote F.D."/>
            <person name="Grunwald N.J."/>
            <person name="Putnam M.L."/>
            <person name="Chang J.H."/>
        </authorList>
    </citation>
    <scope>NUCLEOTIDE SEQUENCE [LARGE SCALE GENOMIC DNA]</scope>
    <source>
        <strain evidence="11 12">DSM 15932</strain>
    </source>
</reference>
<comment type="pathway">
    <text evidence="2">Carbohydrate biosynthesis; gluconeogenesis.</text>
</comment>
<evidence type="ECO:0000256" key="7">
    <source>
        <dbReference type="ARBA" id="ARBA00023277"/>
    </source>
</evidence>
<dbReference type="Pfam" id="PF03320">
    <property type="entry name" value="FBPase_glpX"/>
    <property type="match status" value="1"/>
</dbReference>
<dbReference type="PANTHER" id="PTHR30447">
    <property type="entry name" value="FRUCTOSE-1,6-BISPHOSPHATASE CLASS 2"/>
    <property type="match status" value="1"/>
</dbReference>
<evidence type="ECO:0000259" key="10">
    <source>
        <dbReference type="PROSITE" id="PS50943"/>
    </source>
</evidence>
<dbReference type="Gene3D" id="3.30.540.10">
    <property type="entry name" value="Fructose-1,6-Bisphosphatase, subunit A, domain 1"/>
    <property type="match status" value="1"/>
</dbReference>
<evidence type="ECO:0000256" key="9">
    <source>
        <dbReference type="PIRSR" id="PIRSR004532-1"/>
    </source>
</evidence>
<evidence type="ECO:0000313" key="11">
    <source>
        <dbReference type="EMBL" id="AZZ52738.1"/>
    </source>
</evidence>
<proteinExistence type="inferred from homology"/>
<dbReference type="GO" id="GO:0005829">
    <property type="term" value="C:cytosol"/>
    <property type="evidence" value="ECO:0007669"/>
    <property type="project" value="TreeGrafter"/>
</dbReference>
<feature type="binding site" evidence="9">
    <location>
        <position position="250"/>
    </location>
    <ligand>
        <name>Mn(2+)</name>
        <dbReference type="ChEBI" id="CHEBI:29035"/>
        <label>2</label>
    </ligand>
</feature>
<keyword evidence="4 9" id="KW-0479">Metal-binding</keyword>
<protein>
    <recommendedName>
        <fullName evidence="8">Fructose-1,6-bisphosphatase</fullName>
    </recommendedName>
</protein>
<dbReference type="EMBL" id="CP028137">
    <property type="protein sequence ID" value="AZZ52738.1"/>
    <property type="molecule type" value="Genomic_DNA"/>
</dbReference>
<evidence type="ECO:0000256" key="3">
    <source>
        <dbReference type="ARBA" id="ARBA00008989"/>
    </source>
</evidence>
<dbReference type="GO" id="GO:0046872">
    <property type="term" value="F:metal ion binding"/>
    <property type="evidence" value="ECO:0007669"/>
    <property type="project" value="UniProtKB-KW"/>
</dbReference>
<name>A0A3Q9V0S8_9MICO</name>
<evidence type="ECO:0000256" key="6">
    <source>
        <dbReference type="ARBA" id="ARBA00023211"/>
    </source>
</evidence>
<dbReference type="InterPro" id="IPR004464">
    <property type="entry name" value="FBPase_class-2/SBPase"/>
</dbReference>
<dbReference type="SUPFAM" id="SSF56655">
    <property type="entry name" value="Carbohydrate phosphatase"/>
    <property type="match status" value="1"/>
</dbReference>
<dbReference type="Proteomes" id="UP000285317">
    <property type="component" value="Chromosome"/>
</dbReference>
<feature type="binding site" evidence="9">
    <location>
        <position position="124"/>
    </location>
    <ligand>
        <name>Mn(2+)</name>
        <dbReference type="ChEBI" id="CHEBI:29035"/>
        <label>2</label>
    </ligand>
</feature>
<dbReference type="InterPro" id="IPR001387">
    <property type="entry name" value="Cro/C1-type_HTH"/>
</dbReference>
<gene>
    <name evidence="11" type="primary">glpX</name>
    <name evidence="11" type="ORF">C1I64_12255</name>
</gene>
<dbReference type="Gene3D" id="3.40.190.90">
    <property type="match status" value="1"/>
</dbReference>
<feature type="binding site" evidence="9">
    <location>
        <position position="93"/>
    </location>
    <ligand>
        <name>Mn(2+)</name>
        <dbReference type="ChEBI" id="CHEBI:29035"/>
        <label>1</label>
    </ligand>
</feature>
<evidence type="ECO:0000313" key="12">
    <source>
        <dbReference type="Proteomes" id="UP000285317"/>
    </source>
</evidence>